<dbReference type="EMBL" id="JAEPBG010000004">
    <property type="protein sequence ID" value="MBK4735242.1"/>
    <property type="molecule type" value="Genomic_DNA"/>
</dbReference>
<dbReference type="InterPro" id="IPR009739">
    <property type="entry name" value="LprI-like_N"/>
</dbReference>
<feature type="signal peptide" evidence="3">
    <location>
        <begin position="1"/>
        <end position="18"/>
    </location>
</feature>
<feature type="transmembrane region" description="Helical" evidence="2">
    <location>
        <begin position="292"/>
        <end position="317"/>
    </location>
</feature>
<evidence type="ECO:0000256" key="3">
    <source>
        <dbReference type="SAM" id="SignalP"/>
    </source>
</evidence>
<evidence type="ECO:0000259" key="4">
    <source>
        <dbReference type="Pfam" id="PF07007"/>
    </source>
</evidence>
<gene>
    <name evidence="5" type="ORF">JJB74_11520</name>
</gene>
<dbReference type="PANTHER" id="PTHR37549">
    <property type="entry name" value="LIPOPROTEIN LPRI"/>
    <property type="match status" value="1"/>
</dbReference>
<dbReference type="Proteomes" id="UP000622890">
    <property type="component" value="Unassembled WGS sequence"/>
</dbReference>
<keyword evidence="2" id="KW-0472">Membrane</keyword>
<evidence type="ECO:0000256" key="1">
    <source>
        <dbReference type="SAM" id="MobiDB-lite"/>
    </source>
</evidence>
<feature type="transmembrane region" description="Helical" evidence="2">
    <location>
        <begin position="204"/>
        <end position="223"/>
    </location>
</feature>
<accession>A0A934SYI2</accession>
<comment type="caution">
    <text evidence="5">The sequence shown here is derived from an EMBL/GenBank/DDBJ whole genome shotgun (WGS) entry which is preliminary data.</text>
</comment>
<evidence type="ECO:0000256" key="2">
    <source>
        <dbReference type="SAM" id="Phobius"/>
    </source>
</evidence>
<dbReference type="AlphaFoldDB" id="A0A934SYI2"/>
<keyword evidence="2" id="KW-0812">Transmembrane</keyword>
<organism evidence="5 6">
    <name type="scientific">Noviherbaspirillum pedocola</name>
    <dbReference type="NCBI Taxonomy" id="2801341"/>
    <lineage>
        <taxon>Bacteria</taxon>
        <taxon>Pseudomonadati</taxon>
        <taxon>Pseudomonadota</taxon>
        <taxon>Betaproteobacteria</taxon>
        <taxon>Burkholderiales</taxon>
        <taxon>Oxalobacteraceae</taxon>
        <taxon>Noviherbaspirillum</taxon>
    </lineage>
</organism>
<keyword evidence="3" id="KW-0732">Signal</keyword>
<sequence>MKILPFLFGWLLCMTAHAASFDCAKASTSVEQIICSDLELSSLDEQLHATYQQALADSADPAALRSAQRRWNADVKGGCQDKECLLAVYTRRIAQISGSASSAGRAPGNADAMAERSDRPDASIENLAAVPMDMSASAAGEAENQPSGKDQQSPLSAAPTQSGSLDEQAGSETSNQVQSSPAAADDGAPGDDAALSSPNGLSTLTLKVAGAGLLLIAALSMYLHAQGKLTIYSDYTDASVTALTPLIAFAVYGGAKFFEMQDKSALVAAMAVLVFAAGLIFVHTFRHNGVSIYFPMALITKLTIISLYYVLMAILLFPSGTTRRKGERVASFEARERREARERAALVAAATGSFIALSGWMCRRGEFTSFKRYLTFR</sequence>
<dbReference type="Gene3D" id="1.20.1270.180">
    <property type="match status" value="1"/>
</dbReference>
<dbReference type="Pfam" id="PF07007">
    <property type="entry name" value="LprI"/>
    <property type="match status" value="1"/>
</dbReference>
<dbReference type="GO" id="GO:0005576">
    <property type="term" value="C:extracellular region"/>
    <property type="evidence" value="ECO:0007669"/>
    <property type="project" value="TreeGrafter"/>
</dbReference>
<feature type="chain" id="PRO_5038125207" evidence="3">
    <location>
        <begin position="19"/>
        <end position="377"/>
    </location>
</feature>
<protein>
    <submittedName>
        <fullName evidence="5">DUF1311 domain-containing protein</fullName>
    </submittedName>
</protein>
<evidence type="ECO:0000313" key="5">
    <source>
        <dbReference type="EMBL" id="MBK4735242.1"/>
    </source>
</evidence>
<feature type="domain" description="Lysozyme inhibitor LprI-like N-terminal" evidence="4">
    <location>
        <begin position="23"/>
        <end position="95"/>
    </location>
</feature>
<feature type="compositionally biased region" description="Polar residues" evidence="1">
    <location>
        <begin position="144"/>
        <end position="180"/>
    </location>
</feature>
<feature type="transmembrane region" description="Helical" evidence="2">
    <location>
        <begin position="265"/>
        <end position="285"/>
    </location>
</feature>
<keyword evidence="2" id="KW-1133">Transmembrane helix</keyword>
<feature type="region of interest" description="Disordered" evidence="1">
    <location>
        <begin position="99"/>
        <end position="120"/>
    </location>
</feature>
<feature type="region of interest" description="Disordered" evidence="1">
    <location>
        <begin position="137"/>
        <end position="196"/>
    </location>
</feature>
<name>A0A934SYI2_9BURK</name>
<dbReference type="RefSeq" id="WP_200592019.1">
    <property type="nucleotide sequence ID" value="NZ_JAEPBG010000004.1"/>
</dbReference>
<feature type="transmembrane region" description="Helical" evidence="2">
    <location>
        <begin position="344"/>
        <end position="362"/>
    </location>
</feature>
<feature type="compositionally biased region" description="Low complexity" evidence="1">
    <location>
        <begin position="181"/>
        <end position="194"/>
    </location>
</feature>
<proteinExistence type="predicted"/>
<dbReference type="PANTHER" id="PTHR37549:SF1">
    <property type="entry name" value="LIPOPROTEIN LPRI"/>
    <property type="match status" value="1"/>
</dbReference>
<reference evidence="5" key="1">
    <citation type="submission" date="2021-01" db="EMBL/GenBank/DDBJ databases">
        <title>Genome sequence of strain Noviherbaspirillum sp. DKR-6.</title>
        <authorList>
            <person name="Chaudhary D.K."/>
        </authorList>
    </citation>
    <scope>NUCLEOTIDE SEQUENCE</scope>
    <source>
        <strain evidence="5">DKR-6</strain>
    </source>
</reference>
<dbReference type="InterPro" id="IPR052755">
    <property type="entry name" value="Lysozyme_Inhibitor_LprI"/>
</dbReference>
<evidence type="ECO:0000313" key="6">
    <source>
        <dbReference type="Proteomes" id="UP000622890"/>
    </source>
</evidence>
<keyword evidence="6" id="KW-1185">Reference proteome</keyword>